<organism evidence="1 2">
    <name type="scientific">Galerina marginata (strain CBS 339.88)</name>
    <dbReference type="NCBI Taxonomy" id="685588"/>
    <lineage>
        <taxon>Eukaryota</taxon>
        <taxon>Fungi</taxon>
        <taxon>Dikarya</taxon>
        <taxon>Basidiomycota</taxon>
        <taxon>Agaricomycotina</taxon>
        <taxon>Agaricomycetes</taxon>
        <taxon>Agaricomycetidae</taxon>
        <taxon>Agaricales</taxon>
        <taxon>Agaricineae</taxon>
        <taxon>Strophariaceae</taxon>
        <taxon>Galerina</taxon>
    </lineage>
</organism>
<dbReference type="EMBL" id="KL142389">
    <property type="protein sequence ID" value="KDR72384.1"/>
    <property type="molecule type" value="Genomic_DNA"/>
</dbReference>
<accession>A0A067SXG6</accession>
<dbReference type="AlphaFoldDB" id="A0A067SXG6"/>
<dbReference type="HOGENOM" id="CLU_1214841_0_0_1"/>
<sequence>MSGYITRKEVLAETTWTKLFPGHSILCDAGGMELQILSVVGVISPQGAYLESHGDYQTGEDLDHFVNAHRKLSLVTPEAYPQYFQDDFYRAYNHLKILQNLSSQSSSLAASHFLSADVEEKEGPALHFSEPIFRAVGDFYPVDVQSSIEELQAYPMRQEYQSLLGSLEGTYGLEQPFGAVFKGDSLCPPDSLSDILPGALVEMKFGLSSSTWNRFFPTVRSIIIIAPK</sequence>
<protein>
    <submittedName>
        <fullName evidence="1">Uncharacterized protein</fullName>
    </submittedName>
</protein>
<evidence type="ECO:0000313" key="1">
    <source>
        <dbReference type="EMBL" id="KDR72384.1"/>
    </source>
</evidence>
<gene>
    <name evidence="1" type="ORF">GALMADRAFT_143219</name>
</gene>
<dbReference type="Proteomes" id="UP000027222">
    <property type="component" value="Unassembled WGS sequence"/>
</dbReference>
<reference evidence="2" key="1">
    <citation type="journal article" date="2014" name="Proc. Natl. Acad. Sci. U.S.A.">
        <title>Extensive sampling of basidiomycete genomes demonstrates inadequacy of the white-rot/brown-rot paradigm for wood decay fungi.</title>
        <authorList>
            <person name="Riley R."/>
            <person name="Salamov A.A."/>
            <person name="Brown D.W."/>
            <person name="Nagy L.G."/>
            <person name="Floudas D."/>
            <person name="Held B.W."/>
            <person name="Levasseur A."/>
            <person name="Lombard V."/>
            <person name="Morin E."/>
            <person name="Otillar R."/>
            <person name="Lindquist E.A."/>
            <person name="Sun H."/>
            <person name="LaButti K.M."/>
            <person name="Schmutz J."/>
            <person name="Jabbour D."/>
            <person name="Luo H."/>
            <person name="Baker S.E."/>
            <person name="Pisabarro A.G."/>
            <person name="Walton J.D."/>
            <person name="Blanchette R.A."/>
            <person name="Henrissat B."/>
            <person name="Martin F."/>
            <person name="Cullen D."/>
            <person name="Hibbett D.S."/>
            <person name="Grigoriev I.V."/>
        </authorList>
    </citation>
    <scope>NUCLEOTIDE SEQUENCE [LARGE SCALE GENOMIC DNA]</scope>
    <source>
        <strain evidence="2">CBS 339.88</strain>
    </source>
</reference>
<name>A0A067SXG6_GALM3</name>
<keyword evidence="2" id="KW-1185">Reference proteome</keyword>
<dbReference type="OrthoDB" id="3133732at2759"/>
<proteinExistence type="predicted"/>
<evidence type="ECO:0000313" key="2">
    <source>
        <dbReference type="Proteomes" id="UP000027222"/>
    </source>
</evidence>